<evidence type="ECO:0000313" key="2">
    <source>
        <dbReference type="Proteomes" id="UP000199118"/>
    </source>
</evidence>
<dbReference type="CDD" id="cd16441">
    <property type="entry name" value="beta_Kdo_transferase_KpsS"/>
    <property type="match status" value="1"/>
</dbReference>
<keyword evidence="2" id="KW-1185">Reference proteome</keyword>
<name>A0A1H2WU51_9RHOB</name>
<reference evidence="1 2" key="1">
    <citation type="submission" date="2016-10" db="EMBL/GenBank/DDBJ databases">
        <authorList>
            <person name="de Groot N.N."/>
        </authorList>
    </citation>
    <scope>NUCLEOTIDE SEQUENCE [LARGE SCALE GENOMIC DNA]</scope>
    <source>
        <strain evidence="1 2">DSM 17890</strain>
    </source>
</reference>
<dbReference type="AlphaFoldDB" id="A0A1H2WU51"/>
<dbReference type="STRING" id="356660.SAMN05444336_102481"/>
<proteinExistence type="predicted"/>
<dbReference type="EMBL" id="FNMZ01000002">
    <property type="protein sequence ID" value="SDW83519.1"/>
    <property type="molecule type" value="Genomic_DNA"/>
</dbReference>
<organism evidence="1 2">
    <name type="scientific">Albimonas donghaensis</name>
    <dbReference type="NCBI Taxonomy" id="356660"/>
    <lineage>
        <taxon>Bacteria</taxon>
        <taxon>Pseudomonadati</taxon>
        <taxon>Pseudomonadota</taxon>
        <taxon>Alphaproteobacteria</taxon>
        <taxon>Rhodobacterales</taxon>
        <taxon>Paracoccaceae</taxon>
        <taxon>Albimonas</taxon>
    </lineage>
</organism>
<accession>A0A1H2WU51</accession>
<gene>
    <name evidence="1" type="ORF">SAMN05444336_102481</name>
</gene>
<dbReference type="Pfam" id="PF05159">
    <property type="entry name" value="Capsule_synth"/>
    <property type="match status" value="1"/>
</dbReference>
<dbReference type="GO" id="GO:0000271">
    <property type="term" value="P:polysaccharide biosynthetic process"/>
    <property type="evidence" value="ECO:0007669"/>
    <property type="project" value="InterPro"/>
</dbReference>
<dbReference type="GO" id="GO:0015774">
    <property type="term" value="P:polysaccharide transport"/>
    <property type="evidence" value="ECO:0007669"/>
    <property type="project" value="InterPro"/>
</dbReference>
<evidence type="ECO:0000313" key="1">
    <source>
        <dbReference type="EMBL" id="SDW83519.1"/>
    </source>
</evidence>
<dbReference type="Proteomes" id="UP000199118">
    <property type="component" value="Unassembled WGS sequence"/>
</dbReference>
<protein>
    <submittedName>
        <fullName evidence="1">Capsular polysaccharide export protein</fullName>
    </submittedName>
</protein>
<sequence>MLHGPSSLFFPRLAAALEARGAEAHRIHLCPGDALYWGRRPRGRSYRGDAAGWPAFLADMMAREGITDLALLGDNRPRHREAVALARATGVRVHHVELGLVRPDWLTIEPNGAGPALPLPETPEAMAALARAEPPEERRLFPPSFPEYAALDVVWNLSNLLVSWATHPHYERHATWHPTAEWAGFLWKLVRARRDRAHAAAVWEAWGAGDAPLFLLPLQLRTDFQIRVHGPDPDLRVTMAGVIRDFARNAPPEARLLVKEHPGDNGMTPWRRLLRAEAARHGVEPRVEVIDGGDLNAMLDRAAGVVTVNSTVGLSALRRGVPVKALGRAVFAREGMTDPQPLRGFWRAPMAPDAARVADLLGALGWATQVRGGFEGAGVTAGAAAMAERMLAPARLPGEASRAAWPRLSGKARTSC</sequence>
<dbReference type="InterPro" id="IPR007833">
    <property type="entry name" value="Capsule_polysaccharide_synth"/>
</dbReference>